<reference evidence="1 2" key="1">
    <citation type="submission" date="2019-02" db="EMBL/GenBank/DDBJ databases">
        <title>Pedobacter sp. RP-1-14 sp. nov., isolated from Arctic soil.</title>
        <authorList>
            <person name="Dahal R.H."/>
        </authorList>
    </citation>
    <scope>NUCLEOTIDE SEQUENCE [LARGE SCALE GENOMIC DNA]</scope>
    <source>
        <strain evidence="1 2">RP-1-14</strain>
    </source>
</reference>
<sequence length="143" mass="16386">MHKEFTRLNKLIGAILSTKSSDLLKSPLAIARAFGHPYDPQRISLFEKLFVELQQRTFPSVPELNTSVKAFRNFAFYEAYFSNYIEGTKFKVADARQIIERGKPMASRDEDSHDVLGTYQLVSNQGEMRTGGRFFQALIFIAR</sequence>
<organism evidence="1 2">
    <name type="scientific">Pedobacter psychroterrae</name>
    <dbReference type="NCBI Taxonomy" id="2530453"/>
    <lineage>
        <taxon>Bacteria</taxon>
        <taxon>Pseudomonadati</taxon>
        <taxon>Bacteroidota</taxon>
        <taxon>Sphingobacteriia</taxon>
        <taxon>Sphingobacteriales</taxon>
        <taxon>Sphingobacteriaceae</taxon>
        <taxon>Pedobacter</taxon>
    </lineage>
</organism>
<proteinExistence type="predicted"/>
<dbReference type="AlphaFoldDB" id="A0A4R0NGX7"/>
<comment type="caution">
    <text evidence="1">The sequence shown here is derived from an EMBL/GenBank/DDBJ whole genome shotgun (WGS) entry which is preliminary data.</text>
</comment>
<dbReference type="EMBL" id="SJSL01000005">
    <property type="protein sequence ID" value="TCC99829.1"/>
    <property type="molecule type" value="Genomic_DNA"/>
</dbReference>
<evidence type="ECO:0000313" key="2">
    <source>
        <dbReference type="Proteomes" id="UP000293347"/>
    </source>
</evidence>
<accession>A0A4R0NGX7</accession>
<dbReference type="RefSeq" id="WP_131597165.1">
    <property type="nucleotide sequence ID" value="NZ_SJSL01000005.1"/>
</dbReference>
<protein>
    <submittedName>
        <fullName evidence="1">Uncharacterized protein</fullName>
    </submittedName>
</protein>
<gene>
    <name evidence="1" type="ORF">EZ437_16435</name>
</gene>
<evidence type="ECO:0000313" key="1">
    <source>
        <dbReference type="EMBL" id="TCC99829.1"/>
    </source>
</evidence>
<keyword evidence="2" id="KW-1185">Reference proteome</keyword>
<dbReference type="Proteomes" id="UP000293347">
    <property type="component" value="Unassembled WGS sequence"/>
</dbReference>
<name>A0A4R0NGX7_9SPHI</name>
<dbReference type="OrthoDB" id="9813719at2"/>